<evidence type="ECO:0000256" key="1">
    <source>
        <dbReference type="SAM" id="SignalP"/>
    </source>
</evidence>
<comment type="caution">
    <text evidence="2">The sequence shown here is derived from an EMBL/GenBank/DDBJ whole genome shotgun (WGS) entry which is preliminary data.</text>
</comment>
<protein>
    <submittedName>
        <fullName evidence="2">Uncharacterized protein</fullName>
    </submittedName>
</protein>
<name>A0A7X0EWJ3_9ACTN</name>
<dbReference type="Proteomes" id="UP000583800">
    <property type="component" value="Unassembled WGS sequence"/>
</dbReference>
<gene>
    <name evidence="2" type="ORF">FHU36_000883</name>
</gene>
<proteinExistence type="predicted"/>
<feature type="signal peptide" evidence="1">
    <location>
        <begin position="1"/>
        <end position="27"/>
    </location>
</feature>
<keyword evidence="1" id="KW-0732">Signal</keyword>
<organism evidence="2 3">
    <name type="scientific">Nonomuraea muscovyensis</name>
    <dbReference type="NCBI Taxonomy" id="1124761"/>
    <lineage>
        <taxon>Bacteria</taxon>
        <taxon>Bacillati</taxon>
        <taxon>Actinomycetota</taxon>
        <taxon>Actinomycetes</taxon>
        <taxon>Streptosporangiales</taxon>
        <taxon>Streptosporangiaceae</taxon>
        <taxon>Nonomuraea</taxon>
    </lineage>
</organism>
<keyword evidence="3" id="KW-1185">Reference proteome</keyword>
<sequence>METAGKFRKARLLGAFLTMATALTVTATVAISPASAKVTDLKKVAGISRCLGLWAQDGRIKLQHQSRCGPNGSYHIHVWSPGRDTNSGTYTYGGVALTFNNPWPVPAGTNICAELWHHEPGGGYSSWGLPCDTM</sequence>
<dbReference type="AlphaFoldDB" id="A0A7X0EWJ3"/>
<feature type="chain" id="PRO_5039607242" evidence="1">
    <location>
        <begin position="28"/>
        <end position="134"/>
    </location>
</feature>
<reference evidence="2 3" key="1">
    <citation type="submission" date="2020-08" db="EMBL/GenBank/DDBJ databases">
        <title>Sequencing the genomes of 1000 actinobacteria strains.</title>
        <authorList>
            <person name="Klenk H.-P."/>
        </authorList>
    </citation>
    <scope>NUCLEOTIDE SEQUENCE [LARGE SCALE GENOMIC DNA]</scope>
    <source>
        <strain evidence="2 3">DSM 45913</strain>
    </source>
</reference>
<dbReference type="EMBL" id="JACHJB010000001">
    <property type="protein sequence ID" value="MBB6344374.1"/>
    <property type="molecule type" value="Genomic_DNA"/>
</dbReference>
<evidence type="ECO:0000313" key="3">
    <source>
        <dbReference type="Proteomes" id="UP000583800"/>
    </source>
</evidence>
<evidence type="ECO:0000313" key="2">
    <source>
        <dbReference type="EMBL" id="MBB6344374.1"/>
    </source>
</evidence>
<accession>A0A7X0EWJ3</accession>
<dbReference type="RefSeq" id="WP_185082496.1">
    <property type="nucleotide sequence ID" value="NZ_JACHJB010000001.1"/>
</dbReference>